<dbReference type="AlphaFoldDB" id="A0A2J6PXK4"/>
<keyword evidence="2" id="KW-1185">Reference proteome</keyword>
<organism evidence="1 2">
    <name type="scientific">Hyaloscypha hepaticicola</name>
    <dbReference type="NCBI Taxonomy" id="2082293"/>
    <lineage>
        <taxon>Eukaryota</taxon>
        <taxon>Fungi</taxon>
        <taxon>Dikarya</taxon>
        <taxon>Ascomycota</taxon>
        <taxon>Pezizomycotina</taxon>
        <taxon>Leotiomycetes</taxon>
        <taxon>Helotiales</taxon>
        <taxon>Hyaloscyphaceae</taxon>
        <taxon>Hyaloscypha</taxon>
    </lineage>
</organism>
<proteinExistence type="predicted"/>
<dbReference type="SUPFAM" id="SSF52047">
    <property type="entry name" value="RNI-like"/>
    <property type="match status" value="1"/>
</dbReference>
<gene>
    <name evidence="1" type="ORF">NA56DRAFT_690912</name>
</gene>
<dbReference type="EMBL" id="KZ613492">
    <property type="protein sequence ID" value="PMD18772.1"/>
    <property type="molecule type" value="Genomic_DNA"/>
</dbReference>
<evidence type="ECO:0000313" key="1">
    <source>
        <dbReference type="EMBL" id="PMD18772.1"/>
    </source>
</evidence>
<dbReference type="OrthoDB" id="3562809at2759"/>
<evidence type="ECO:0000313" key="2">
    <source>
        <dbReference type="Proteomes" id="UP000235672"/>
    </source>
</evidence>
<accession>A0A2J6PXK4</accession>
<name>A0A2J6PXK4_9HELO</name>
<evidence type="ECO:0008006" key="3">
    <source>
        <dbReference type="Google" id="ProtNLM"/>
    </source>
</evidence>
<sequence>MIPVRYGRALAMHSLLPLQRAPEAKLAQRNLQPPESRAEATVAKDKQSMQALLPLDIWLVVAGFFLSRTTLCSLCLVSKGLSGIFTPVLYRTVSSLSGYSRWEQKLKKMSELESESHLRFTRHLEIGYSKFAPLVDPAVLRDLFEKMTQLKTCKIWCRPSQVRHFFLPQVTDLNMDFDMEARLELNQIPGLPAFKNLCSLDLRNIVIGDLTMLCIAEVLFKSPNLKLLGLELKYDTEFLHSLVSNFQFLAEADETPGTRLKIQDLILGKGATESPYGAALTGHLDEFTDPSALQSLNVLNQRRPMDIHRSRVLLRHDLFLQATNLRSLSVHVFSRDIVALIDSLSCYGFLQEIQIRSIADYMNPSIDWYRPLVELGGGWRKILLGGDMFDVCPDHVYNDIFLEVLSQSYDIQELGLPYFRWDLLESQLANFPNLRVLMSGYYILSSDISGEQISSLLFARMIFKAHRKAMKDRGRISRLRYVGIGMSIYTLTYPIPSASRTKPKSPSTGYQRFPHLLDEQEDDFELLELESEEAYAFDFIKTLQKITYR</sequence>
<reference evidence="1 2" key="1">
    <citation type="submission" date="2016-05" db="EMBL/GenBank/DDBJ databases">
        <title>A degradative enzymes factory behind the ericoid mycorrhizal symbiosis.</title>
        <authorList>
            <consortium name="DOE Joint Genome Institute"/>
            <person name="Martino E."/>
            <person name="Morin E."/>
            <person name="Grelet G."/>
            <person name="Kuo A."/>
            <person name="Kohler A."/>
            <person name="Daghino S."/>
            <person name="Barry K."/>
            <person name="Choi C."/>
            <person name="Cichocki N."/>
            <person name="Clum A."/>
            <person name="Copeland A."/>
            <person name="Hainaut M."/>
            <person name="Haridas S."/>
            <person name="Labutti K."/>
            <person name="Lindquist E."/>
            <person name="Lipzen A."/>
            <person name="Khouja H.-R."/>
            <person name="Murat C."/>
            <person name="Ohm R."/>
            <person name="Olson A."/>
            <person name="Spatafora J."/>
            <person name="Veneault-Fourrey C."/>
            <person name="Henrissat B."/>
            <person name="Grigoriev I."/>
            <person name="Martin F."/>
            <person name="Perotto S."/>
        </authorList>
    </citation>
    <scope>NUCLEOTIDE SEQUENCE [LARGE SCALE GENOMIC DNA]</scope>
    <source>
        <strain evidence="1 2">UAMH 7357</strain>
    </source>
</reference>
<dbReference type="Proteomes" id="UP000235672">
    <property type="component" value="Unassembled WGS sequence"/>
</dbReference>
<protein>
    <recommendedName>
        <fullName evidence="3">F-box domain-containing protein</fullName>
    </recommendedName>
</protein>